<evidence type="ECO:0000256" key="6">
    <source>
        <dbReference type="ARBA" id="ARBA00047942"/>
    </source>
</evidence>
<dbReference type="HOGENOM" id="CLU_025185_0_0_10"/>
<evidence type="ECO:0000259" key="7">
    <source>
        <dbReference type="Pfam" id="PF07669"/>
    </source>
</evidence>
<name>J1I1H1_9BACT</name>
<dbReference type="Gene3D" id="3.40.50.150">
    <property type="entry name" value="Vaccinia Virus protein VP39"/>
    <property type="match status" value="1"/>
</dbReference>
<evidence type="ECO:0000313" key="8">
    <source>
        <dbReference type="EMBL" id="EJF52535.1"/>
    </source>
</evidence>
<comment type="catalytic activity">
    <reaction evidence="6">
        <text>a 2'-deoxyadenosine in DNA + S-adenosyl-L-methionine = an N(6)-methyl-2'-deoxyadenosine in DNA + S-adenosyl-L-homocysteine + H(+)</text>
        <dbReference type="Rhea" id="RHEA:15197"/>
        <dbReference type="Rhea" id="RHEA-COMP:12418"/>
        <dbReference type="Rhea" id="RHEA-COMP:12419"/>
        <dbReference type="ChEBI" id="CHEBI:15378"/>
        <dbReference type="ChEBI" id="CHEBI:57856"/>
        <dbReference type="ChEBI" id="CHEBI:59789"/>
        <dbReference type="ChEBI" id="CHEBI:90615"/>
        <dbReference type="ChEBI" id="CHEBI:90616"/>
        <dbReference type="EC" id="2.1.1.72"/>
    </reaction>
</comment>
<dbReference type="GO" id="GO:0006304">
    <property type="term" value="P:DNA modification"/>
    <property type="evidence" value="ECO:0007669"/>
    <property type="project" value="InterPro"/>
</dbReference>
<evidence type="ECO:0000256" key="3">
    <source>
        <dbReference type="ARBA" id="ARBA00022603"/>
    </source>
</evidence>
<dbReference type="EC" id="2.1.1.72" evidence="2"/>
<organism evidence="8 9">
    <name type="scientific">Saprospira grandis DSM 2844</name>
    <dbReference type="NCBI Taxonomy" id="694433"/>
    <lineage>
        <taxon>Bacteria</taxon>
        <taxon>Pseudomonadati</taxon>
        <taxon>Bacteroidota</taxon>
        <taxon>Saprospiria</taxon>
        <taxon>Saprospirales</taxon>
        <taxon>Saprospiraceae</taxon>
        <taxon>Saprospira</taxon>
    </lineage>
</organism>
<dbReference type="EMBL" id="JH719942">
    <property type="protein sequence ID" value="EJF52535.1"/>
    <property type="molecule type" value="Genomic_DNA"/>
</dbReference>
<feature type="domain" description="Type II methyltransferase M.TaqI-like" evidence="7">
    <location>
        <begin position="102"/>
        <end position="226"/>
    </location>
</feature>
<dbReference type="Proteomes" id="UP000005113">
    <property type="component" value="Unassembled WGS sequence"/>
</dbReference>
<protein>
    <recommendedName>
        <fullName evidence="2">site-specific DNA-methyltransferase (adenine-specific)</fullName>
        <ecNumber evidence="2">2.1.1.72</ecNumber>
    </recommendedName>
</protein>
<gene>
    <name evidence="8" type="ORF">SapgrDRAFT_0795</name>
</gene>
<dbReference type="InterPro" id="IPR050953">
    <property type="entry name" value="N4_N6_ade-DNA_methylase"/>
</dbReference>
<evidence type="ECO:0000256" key="5">
    <source>
        <dbReference type="ARBA" id="ARBA00022691"/>
    </source>
</evidence>
<keyword evidence="4 8" id="KW-0808">Transferase</keyword>
<keyword evidence="3 8" id="KW-0489">Methyltransferase</keyword>
<evidence type="ECO:0000313" key="9">
    <source>
        <dbReference type="Proteomes" id="UP000005113"/>
    </source>
</evidence>
<evidence type="ECO:0000256" key="4">
    <source>
        <dbReference type="ARBA" id="ARBA00022679"/>
    </source>
</evidence>
<dbReference type="AlphaFoldDB" id="J1I1H1"/>
<dbReference type="InterPro" id="IPR011639">
    <property type="entry name" value="MethylTrfase_TaqI-like_dom"/>
</dbReference>
<dbReference type="RefSeq" id="WP_002657559.1">
    <property type="nucleotide sequence ID" value="NZ_JH719942.1"/>
</dbReference>
<dbReference type="GO" id="GO:0032259">
    <property type="term" value="P:methylation"/>
    <property type="evidence" value="ECO:0007669"/>
    <property type="project" value="UniProtKB-KW"/>
</dbReference>
<keyword evidence="5" id="KW-0949">S-adenosyl-L-methionine</keyword>
<reference evidence="9" key="1">
    <citation type="journal article" date="2012" name="Stand. Genomic Sci.">
        <title>Permanent draft genome sequence of the gliding predator Saprospira grandis strain Sa g1 (= HR1).</title>
        <authorList>
            <person name="Mavromatis K."/>
            <person name="Chertkov O."/>
            <person name="Lapidus A."/>
            <person name="Nolan M."/>
            <person name="Lucas S."/>
            <person name="Tice H."/>
            <person name="Del Rio T.G."/>
            <person name="Cheng J.F."/>
            <person name="Han C."/>
            <person name="Tapia R."/>
            <person name="Bruce D."/>
            <person name="Goodwin L.A."/>
            <person name="Pitluck S."/>
            <person name="Huntemann M."/>
            <person name="Liolios K."/>
            <person name="Pagani I."/>
            <person name="Ivanova N."/>
            <person name="Mikhailova N."/>
            <person name="Pati A."/>
            <person name="Chen A."/>
            <person name="Palaniappan K."/>
            <person name="Land M."/>
            <person name="Brambilla E.M."/>
            <person name="Rohde M."/>
            <person name="Spring S."/>
            <person name="Goker M."/>
            <person name="Detter J.C."/>
            <person name="Bristow J."/>
            <person name="Eisen J.A."/>
            <person name="Markowitz V."/>
            <person name="Hugenholtz P."/>
            <person name="Kyrpides N.C."/>
            <person name="Klenk H.P."/>
            <person name="Woyke T."/>
        </authorList>
    </citation>
    <scope>NUCLEOTIDE SEQUENCE [LARGE SCALE GENOMIC DNA]</scope>
    <source>
        <strain evidence="9">DSM 2844</strain>
    </source>
</reference>
<accession>J1I1H1</accession>
<evidence type="ECO:0000256" key="2">
    <source>
        <dbReference type="ARBA" id="ARBA00011900"/>
    </source>
</evidence>
<dbReference type="PANTHER" id="PTHR33841:SF5">
    <property type="entry name" value="DNA METHYLASE (MODIFICATION METHYLASE) (METHYLTRANSFERASE)-RELATED"/>
    <property type="match status" value="1"/>
</dbReference>
<sequence length="502" mass="57405">MQLTIQVDKLRQEINTSIDKKKRAKQGQYFTPMPVAVFMASLFEKMEGNIQLLDPGCGLGSLTAAFIDESLKRSKLQKLDIIAYDNDRSMSQHINSSLKLFQEQLEAQNIPIQSKFLNDDFVLEMSKKVGNGHPPLFSHIIMNPPYKKIKSKGEHRKAMSYAGIETVNLYSGFMALALDLLKEGGELVAIIPRSFCNGPYYKAFREKILKDSSIQRIHVFDSRTDAFSDDGVLQENIIIHLIKGKKQGKVLVSSSPDAQFYKSEKDGRIQHDQQLLRDLDFDRIVQLEDEEKFIYIAPTEKDQLIFDKMKNFKTRLKDLELEVSTGPVVDFRLKKDLLENIEEGAVPLLYPIHLNGKVNWPKVSKKPNAIKISADSKRWLWKNEDCFVLVRRFSSKEEKRRIHASFYDGGLKGDYIGFENKLNVFNYKKNGFDKAIALGLFVYLNSSLLDAFFRLFSGHTQVNATDLRNIPYPNKKQLLALGAGANIPLTQNEIDQRIEELL</sequence>
<dbReference type="Pfam" id="PF07669">
    <property type="entry name" value="Eco57I"/>
    <property type="match status" value="1"/>
</dbReference>
<dbReference type="PRINTS" id="PR00507">
    <property type="entry name" value="N12N6MTFRASE"/>
</dbReference>
<evidence type="ECO:0000256" key="1">
    <source>
        <dbReference type="ARBA" id="ARBA00006594"/>
    </source>
</evidence>
<proteinExistence type="inferred from homology"/>
<dbReference type="OrthoDB" id="32195at2"/>
<comment type="similarity">
    <text evidence="1">Belongs to the N(4)/N(6)-methyltransferase family.</text>
</comment>
<dbReference type="SUPFAM" id="SSF53335">
    <property type="entry name" value="S-adenosyl-L-methionine-dependent methyltransferases"/>
    <property type="match status" value="1"/>
</dbReference>
<dbReference type="PANTHER" id="PTHR33841">
    <property type="entry name" value="DNA METHYLTRANSFERASE YEEA-RELATED"/>
    <property type="match status" value="1"/>
</dbReference>
<dbReference type="InterPro" id="IPR029063">
    <property type="entry name" value="SAM-dependent_MTases_sf"/>
</dbReference>
<dbReference type="GO" id="GO:0009007">
    <property type="term" value="F:site-specific DNA-methyltransferase (adenine-specific) activity"/>
    <property type="evidence" value="ECO:0007669"/>
    <property type="project" value="UniProtKB-EC"/>
</dbReference>